<keyword evidence="1" id="KW-0687">Ribonucleoprotein</keyword>
<name>A0A0K0MGA5_VIBPH</name>
<keyword evidence="1" id="KW-0614">Plasmid</keyword>
<sequence>MIYKTKPLFNVKQHEIEFVVHPKALDFYCRKLGIHSTFELSSGMYVLVVQGLPRTDSVLDRVGDIRSDLPFGLRVPLNAQTAKASAHAAKSARYQFKEPEPIRSVFEQLTPLSASVVEYEKAQSPKQEKRFDLAWMQVEETIPQQRLWAELFTSETPLEIQDLIKKSNEHLNEPALQGEIVVLPTMEPTATADKKRLDALIEEAKAASTELAKLTEEQVATANRHFELLDYYAEEAMKKLEADGLPSDLYAYASMGVGAIAVGVEQHLKNINGVLLEINHLYVSQVAMASRVGGVNYGSFVAERASLFKKLDGSFAALSKRSIQIPVYTQIKRNLKLSTRSIIHNADEIIAKGIVPNLGKRMANVAIGIATSRGVGYVGLVLGAASGAKNIYDACSVDSSGECGKVTTREVVGFIGGIGGGTVGGNMASTGTILVLGVVGVTSAPVLAIAAIGAFVAGGAIGGIAGSAIGKTVGDSIYFLYEKSVELSEYIEEEVL</sequence>
<dbReference type="GO" id="GO:0005840">
    <property type="term" value="C:ribosome"/>
    <property type="evidence" value="ECO:0007669"/>
    <property type="project" value="UniProtKB-KW"/>
</dbReference>
<dbReference type="AlphaFoldDB" id="A0A0K0MGA5"/>
<gene>
    <name evidence="1" type="ORF">pVA1046</name>
</gene>
<evidence type="ECO:0000313" key="1">
    <source>
        <dbReference type="EMBL" id="AKC05666.1"/>
    </source>
</evidence>
<accession>A0A0K0MGA5</accession>
<reference evidence="1" key="1">
    <citation type="submission" date="2014-12" db="EMBL/GenBank/DDBJ databases">
        <authorList>
            <person name="Lee C.-T."/>
            <person name="Chen I.-T."/>
            <person name="Yang Y.-T."/>
            <person name="Chen C.-Y."/>
            <person name="Lo C.-F."/>
        </authorList>
    </citation>
    <scope>NUCLEOTIDE SEQUENCE</scope>
    <source>
        <strain evidence="1">3HP</strain>
        <plasmid evidence="1">pVA1</plasmid>
    </source>
</reference>
<keyword evidence="1" id="KW-0689">Ribosomal protein</keyword>
<proteinExistence type="predicted"/>
<geneLocation type="plasmid" evidence="1">
    <name>pVA1</name>
</geneLocation>
<dbReference type="RefSeq" id="WP_025789713.1">
    <property type="nucleotide sequence ID" value="NZ_AP014859.1"/>
</dbReference>
<protein>
    <submittedName>
        <fullName evidence="1">SSU ribosomal protein S2p</fullName>
    </submittedName>
</protein>
<dbReference type="EMBL" id="KP324996">
    <property type="protein sequence ID" value="AKC05666.1"/>
    <property type="molecule type" value="Genomic_DNA"/>
</dbReference>
<organism evidence="1">
    <name type="scientific">Vibrio parahaemolyticus</name>
    <dbReference type="NCBI Taxonomy" id="670"/>
    <lineage>
        <taxon>Bacteria</taxon>
        <taxon>Pseudomonadati</taxon>
        <taxon>Pseudomonadota</taxon>
        <taxon>Gammaproteobacteria</taxon>
        <taxon>Vibrionales</taxon>
        <taxon>Vibrionaceae</taxon>
        <taxon>Vibrio</taxon>
    </lineage>
</organism>
<reference evidence="1" key="2">
    <citation type="journal article" date="2015" name="Proc. Natl. Acad. Sci. U.S.A.">
        <title>The opportunistic marine pathogen Vibrio parahaemolyticus becomes virulent by acquiring a plasmid that expresses a deadly toxin.</title>
        <authorList>
            <person name="Lee C.T."/>
            <person name="Chen I.T."/>
            <person name="Yang Y.T."/>
            <person name="Ko T.P."/>
            <person name="Huang Y.T."/>
            <person name="Huang J.Y."/>
            <person name="Huang M.F."/>
            <person name="Lin S.J."/>
            <person name="Chen C.Y."/>
            <person name="Lin S.S."/>
            <person name="Lightner D.V."/>
            <person name="Wang H.C."/>
            <person name="Wang A.H."/>
            <person name="Wang H.C."/>
            <person name="Hor L.I."/>
            <person name="Lo C.F."/>
        </authorList>
    </citation>
    <scope>NUCLEOTIDE SEQUENCE</scope>
    <source>
        <strain evidence="1">3HP</strain>
        <plasmid evidence="1">pVA1</plasmid>
    </source>
</reference>